<evidence type="ECO:0000256" key="1">
    <source>
        <dbReference type="SAM" id="SignalP"/>
    </source>
</evidence>
<protein>
    <submittedName>
        <fullName evidence="2">Adhesin</fullName>
    </submittedName>
</protein>
<dbReference type="Proteomes" id="UP000251617">
    <property type="component" value="Chromosome"/>
</dbReference>
<evidence type="ECO:0000313" key="3">
    <source>
        <dbReference type="Proteomes" id="UP000251617"/>
    </source>
</evidence>
<reference evidence="2 3" key="1">
    <citation type="submission" date="2018-06" db="EMBL/GenBank/DDBJ databases">
        <title>The genome of Pseudomonas putida NX-1, a lignin degrader.</title>
        <authorList>
            <person name="Xu Z."/>
        </authorList>
    </citation>
    <scope>NUCLEOTIDE SEQUENCE [LARGE SCALE GENOMIC DNA]</scope>
    <source>
        <strain evidence="2 3">NX-1</strain>
    </source>
</reference>
<accession>A0AAD0PH07</accession>
<sequence length="159" mass="16537">MKRLFVALPLALFTVASAYAVDPIEKQVQVTAQVPTDAFFVEPVGGNWMNDPQELSWNSFRSELQPIRKQLQVKSTVGAITAYLVSPAAVSDGVNSIGLDVSVAGTTLSTTSTEVITAAQAAPGAVVGFEIAAQAAPAGGYVPGSYQGLVSMMFETATP</sequence>
<organism evidence="2 3">
    <name type="scientific">Pseudomonas putida</name>
    <name type="common">Arthrobacter siderocapsulatus</name>
    <dbReference type="NCBI Taxonomy" id="303"/>
    <lineage>
        <taxon>Bacteria</taxon>
        <taxon>Pseudomonadati</taxon>
        <taxon>Pseudomonadota</taxon>
        <taxon>Gammaproteobacteria</taxon>
        <taxon>Pseudomonadales</taxon>
        <taxon>Pseudomonadaceae</taxon>
        <taxon>Pseudomonas</taxon>
    </lineage>
</organism>
<dbReference type="EMBL" id="CP030750">
    <property type="protein sequence ID" value="AXA26227.1"/>
    <property type="molecule type" value="Genomic_DNA"/>
</dbReference>
<evidence type="ECO:0000313" key="2">
    <source>
        <dbReference type="EMBL" id="AXA26227.1"/>
    </source>
</evidence>
<gene>
    <name evidence="2" type="ORF">C1S65_19715</name>
</gene>
<feature type="chain" id="PRO_5042286752" evidence="1">
    <location>
        <begin position="21"/>
        <end position="159"/>
    </location>
</feature>
<proteinExistence type="predicted"/>
<dbReference type="AlphaFoldDB" id="A0AAD0PH07"/>
<dbReference type="Gene3D" id="2.60.40.2040">
    <property type="entry name" value="CFA/I fimbrial subunit E, pilin domain"/>
    <property type="match status" value="1"/>
</dbReference>
<dbReference type="RefSeq" id="WP_054893850.1">
    <property type="nucleotide sequence ID" value="NZ_CP030750.1"/>
</dbReference>
<keyword evidence="1" id="KW-0732">Signal</keyword>
<dbReference type="GO" id="GO:0009289">
    <property type="term" value="C:pilus"/>
    <property type="evidence" value="ECO:0007669"/>
    <property type="project" value="InterPro"/>
</dbReference>
<dbReference type="InterPro" id="IPR007540">
    <property type="entry name" value="Fimbrial_CS1-type"/>
</dbReference>
<feature type="signal peptide" evidence="1">
    <location>
        <begin position="1"/>
        <end position="20"/>
    </location>
</feature>
<name>A0AAD0PH07_PSEPU</name>
<dbReference type="Pfam" id="PF04449">
    <property type="entry name" value="Fimbrial_CS1"/>
    <property type="match status" value="1"/>
</dbReference>